<keyword evidence="2" id="KW-1185">Reference proteome</keyword>
<evidence type="ECO:0000313" key="2">
    <source>
        <dbReference type="Proteomes" id="UP000198324"/>
    </source>
</evidence>
<proteinExistence type="predicted"/>
<dbReference type="OrthoDB" id="5470971at2"/>
<dbReference type="AlphaFoldDB" id="A0A238XQF6"/>
<dbReference type="Proteomes" id="UP000198324">
    <property type="component" value="Unassembled WGS sequence"/>
</dbReference>
<dbReference type="RefSeq" id="WP_089271007.1">
    <property type="nucleotide sequence ID" value="NZ_FZOC01000001.1"/>
</dbReference>
<sequence length="163" mass="18045">MDITLIAPDRPLPIDRAYALSMTIKSFKGRRDVEVHLFRSAWDPEEEEAVDWDKLLAAQNMSEAPEASGSRHVVLEALTVEERDKAVAYLKEHYASRLSGVFSAPIPFPVPIGLVALSDLTEGKSIGFIHFERIPHFNLGFALRGFYDLAQHAPIVGTESNAG</sequence>
<organism evidence="1 2">
    <name type="scientific">Humidesulfovibrio mexicanus</name>
    <dbReference type="NCBI Taxonomy" id="147047"/>
    <lineage>
        <taxon>Bacteria</taxon>
        <taxon>Pseudomonadati</taxon>
        <taxon>Thermodesulfobacteriota</taxon>
        <taxon>Desulfovibrionia</taxon>
        <taxon>Desulfovibrionales</taxon>
        <taxon>Desulfovibrionaceae</taxon>
        <taxon>Humidesulfovibrio</taxon>
    </lineage>
</organism>
<dbReference type="EMBL" id="FZOC01000001">
    <property type="protein sequence ID" value="SNR60693.1"/>
    <property type="molecule type" value="Genomic_DNA"/>
</dbReference>
<evidence type="ECO:0000313" key="1">
    <source>
        <dbReference type="EMBL" id="SNR60693.1"/>
    </source>
</evidence>
<name>A0A238XQF6_9BACT</name>
<reference evidence="1 2" key="1">
    <citation type="submission" date="2017-06" db="EMBL/GenBank/DDBJ databases">
        <authorList>
            <person name="Kim H.J."/>
            <person name="Triplett B.A."/>
        </authorList>
    </citation>
    <scope>NUCLEOTIDE SEQUENCE [LARGE SCALE GENOMIC DNA]</scope>
    <source>
        <strain evidence="1 2">DSM 13116</strain>
    </source>
</reference>
<accession>A0A238XQF6</accession>
<gene>
    <name evidence="1" type="ORF">SAMN04488503_0310</name>
</gene>
<protein>
    <submittedName>
        <fullName evidence="1">Uncharacterized protein</fullName>
    </submittedName>
</protein>